<name>A0A1M6R1M6_SELRU</name>
<dbReference type="PANTHER" id="PTHR10587">
    <property type="entry name" value="GLYCOSYL TRANSFERASE-RELATED"/>
    <property type="match status" value="1"/>
</dbReference>
<evidence type="ECO:0000259" key="1">
    <source>
        <dbReference type="PROSITE" id="PS51677"/>
    </source>
</evidence>
<evidence type="ECO:0000313" key="3">
    <source>
        <dbReference type="Proteomes" id="UP000184263"/>
    </source>
</evidence>
<evidence type="ECO:0000313" key="2">
    <source>
        <dbReference type="EMBL" id="SHK26257.1"/>
    </source>
</evidence>
<dbReference type="CDD" id="cd10944">
    <property type="entry name" value="CE4_SmPgdA_like"/>
    <property type="match status" value="1"/>
</dbReference>
<dbReference type="InterPro" id="IPR011330">
    <property type="entry name" value="Glyco_hydro/deAcase_b/a-brl"/>
</dbReference>
<dbReference type="PROSITE" id="PS51677">
    <property type="entry name" value="NODB"/>
    <property type="match status" value="1"/>
</dbReference>
<dbReference type="EMBL" id="FRBC01000001">
    <property type="protein sequence ID" value="SHK26257.1"/>
    <property type="molecule type" value="Genomic_DNA"/>
</dbReference>
<dbReference type="InterPro" id="IPR050248">
    <property type="entry name" value="Polysacc_deacetylase_ArnD"/>
</dbReference>
<dbReference type="Pfam" id="PF01522">
    <property type="entry name" value="Polysacc_deac_1"/>
    <property type="match status" value="1"/>
</dbReference>
<dbReference type="Gene3D" id="3.20.20.370">
    <property type="entry name" value="Glycoside hydrolase/deacetylase"/>
    <property type="match status" value="1"/>
</dbReference>
<dbReference type="GO" id="GO:0005975">
    <property type="term" value="P:carbohydrate metabolic process"/>
    <property type="evidence" value="ECO:0007669"/>
    <property type="project" value="InterPro"/>
</dbReference>
<accession>A0A1M6R1M6</accession>
<dbReference type="RefSeq" id="WP_073087874.1">
    <property type="nucleotide sequence ID" value="NZ_FRBC01000001.1"/>
</dbReference>
<protein>
    <submittedName>
        <fullName evidence="2">Peptidoglycan/xylan/chitin deacetylase, PgdA/CDA1 family</fullName>
    </submittedName>
</protein>
<dbReference type="GO" id="GO:0016810">
    <property type="term" value="F:hydrolase activity, acting on carbon-nitrogen (but not peptide) bonds"/>
    <property type="evidence" value="ECO:0007669"/>
    <property type="project" value="InterPro"/>
</dbReference>
<reference evidence="2 3" key="1">
    <citation type="submission" date="2016-11" db="EMBL/GenBank/DDBJ databases">
        <authorList>
            <person name="Jaros S."/>
            <person name="Januszkiewicz K."/>
            <person name="Wedrychowicz H."/>
        </authorList>
    </citation>
    <scope>NUCLEOTIDE SEQUENCE [LARGE SCALE GENOMIC DNA]</scope>
    <source>
        <strain evidence="2 3">HD4</strain>
    </source>
</reference>
<proteinExistence type="predicted"/>
<dbReference type="OrthoDB" id="61520at2"/>
<organism evidence="2 3">
    <name type="scientific">Selenomonas ruminantium</name>
    <dbReference type="NCBI Taxonomy" id="971"/>
    <lineage>
        <taxon>Bacteria</taxon>
        <taxon>Bacillati</taxon>
        <taxon>Bacillota</taxon>
        <taxon>Negativicutes</taxon>
        <taxon>Selenomonadales</taxon>
        <taxon>Selenomonadaceae</taxon>
        <taxon>Selenomonas</taxon>
    </lineage>
</organism>
<feature type="domain" description="NodB homology" evidence="1">
    <location>
        <begin position="108"/>
        <end position="298"/>
    </location>
</feature>
<dbReference type="SUPFAM" id="SSF88713">
    <property type="entry name" value="Glycoside hydrolase/deacetylase"/>
    <property type="match status" value="1"/>
</dbReference>
<gene>
    <name evidence="2" type="ORF">SAMN05216582_101101</name>
</gene>
<dbReference type="Proteomes" id="UP000184263">
    <property type="component" value="Unassembled WGS sequence"/>
</dbReference>
<dbReference type="InterPro" id="IPR002509">
    <property type="entry name" value="NODB_dom"/>
</dbReference>
<sequence length="308" mass="33821">MNKEGLTKIVGVLLGAVVLGSAAGIAWQSKVKALDQPAAVTETAGSTAGEEPGVESDAYTLAKGDYSNLTYDNISLDKPVYDRYTLKQRQEKGLPTMLPALPRYTAEKVAYLTFDDGPDAKNTPAILDVLKAYGIHGTFYVLGSMAEENPDVLKRIFAEGHAIGNHSYDHDYRRLYANKENFIAEMEQTDDVIMNILGVRPFIIRAPGGTVGMFSGDYYDALNLLGYVEHDWNVLTEDATPKHPNAAQQIGYVDRRTQGHLKDNMALVLMHCNGGKEETVRALPGIIENLKAKGYRFGVVTPITPQPW</sequence>
<dbReference type="AlphaFoldDB" id="A0A1M6R1M6"/>